<accession>A0A0F9KZN1</accession>
<proteinExistence type="predicted"/>
<organism evidence="1">
    <name type="scientific">marine sediment metagenome</name>
    <dbReference type="NCBI Taxonomy" id="412755"/>
    <lineage>
        <taxon>unclassified sequences</taxon>
        <taxon>metagenomes</taxon>
        <taxon>ecological metagenomes</taxon>
    </lineage>
</organism>
<gene>
    <name evidence="1" type="ORF">LCGC14_1639510</name>
</gene>
<name>A0A0F9KZN1_9ZZZZ</name>
<evidence type="ECO:0008006" key="2">
    <source>
        <dbReference type="Google" id="ProtNLM"/>
    </source>
</evidence>
<sequence length="65" mass="7147">MAKKTAVETLFVKSKVREYIKGKDCNTSGTVIDGPALNNAIIDILDKAIARTKANNRKTVQQKDL</sequence>
<reference evidence="1" key="1">
    <citation type="journal article" date="2015" name="Nature">
        <title>Complex archaea that bridge the gap between prokaryotes and eukaryotes.</title>
        <authorList>
            <person name="Spang A."/>
            <person name="Saw J.H."/>
            <person name="Jorgensen S.L."/>
            <person name="Zaremba-Niedzwiedzka K."/>
            <person name="Martijn J."/>
            <person name="Lind A.E."/>
            <person name="van Eijk R."/>
            <person name="Schleper C."/>
            <person name="Guy L."/>
            <person name="Ettema T.J."/>
        </authorList>
    </citation>
    <scope>NUCLEOTIDE SEQUENCE</scope>
</reference>
<dbReference type="AlphaFoldDB" id="A0A0F9KZN1"/>
<protein>
    <recommendedName>
        <fullName evidence="2">Transcription factor CBF/NF-Y/archaeal histone domain-containing protein</fullName>
    </recommendedName>
</protein>
<evidence type="ECO:0000313" key="1">
    <source>
        <dbReference type="EMBL" id="KKM21030.1"/>
    </source>
</evidence>
<dbReference type="EMBL" id="LAZR01013642">
    <property type="protein sequence ID" value="KKM21030.1"/>
    <property type="molecule type" value="Genomic_DNA"/>
</dbReference>
<comment type="caution">
    <text evidence="1">The sequence shown here is derived from an EMBL/GenBank/DDBJ whole genome shotgun (WGS) entry which is preliminary data.</text>
</comment>